<evidence type="ECO:0000256" key="2">
    <source>
        <dbReference type="ARBA" id="ARBA00022723"/>
    </source>
</evidence>
<keyword evidence="2 8" id="KW-0479">Metal-binding</keyword>
<feature type="domain" description="C2H2-type" evidence="9">
    <location>
        <begin position="274"/>
        <end position="302"/>
    </location>
</feature>
<feature type="domain" description="ZAD" evidence="10">
    <location>
        <begin position="43"/>
        <end position="115"/>
    </location>
</feature>
<dbReference type="PANTHER" id="PTHR24379">
    <property type="entry name" value="KRAB AND ZINC FINGER DOMAIN-CONTAINING"/>
    <property type="match status" value="1"/>
</dbReference>
<feature type="domain" description="C2H2-type" evidence="9">
    <location>
        <begin position="366"/>
        <end position="393"/>
    </location>
</feature>
<dbReference type="FunFam" id="3.30.160.60:FF:000446">
    <property type="entry name" value="Zinc finger protein"/>
    <property type="match status" value="1"/>
</dbReference>
<evidence type="ECO:0000313" key="11">
    <source>
        <dbReference type="EnsemblMetazoa" id="XP_012547515.3"/>
    </source>
</evidence>
<keyword evidence="6" id="KW-0539">Nucleus</keyword>
<dbReference type="Proteomes" id="UP000005204">
    <property type="component" value="Unassembled WGS sequence"/>
</dbReference>
<dbReference type="GO" id="GO:0005634">
    <property type="term" value="C:nucleus"/>
    <property type="evidence" value="ECO:0007669"/>
    <property type="project" value="UniProtKB-SubCell"/>
</dbReference>
<evidence type="ECO:0000256" key="7">
    <source>
        <dbReference type="PROSITE-ProRule" id="PRU00042"/>
    </source>
</evidence>
<keyword evidence="5 8" id="KW-0862">Zinc</keyword>
<feature type="binding site" evidence="8">
    <location>
        <position position="91"/>
    </location>
    <ligand>
        <name>Zn(2+)</name>
        <dbReference type="ChEBI" id="CHEBI:29105"/>
    </ligand>
</feature>
<dbReference type="InterPro" id="IPR012934">
    <property type="entry name" value="Znf_AD"/>
</dbReference>
<evidence type="ECO:0000259" key="9">
    <source>
        <dbReference type="PROSITE" id="PS50157"/>
    </source>
</evidence>
<feature type="domain" description="C2H2-type" evidence="9">
    <location>
        <begin position="337"/>
        <end position="365"/>
    </location>
</feature>
<dbReference type="FunFam" id="3.30.160.60:FF:000145">
    <property type="entry name" value="Zinc finger protein 574"/>
    <property type="match status" value="1"/>
</dbReference>
<dbReference type="GO" id="GO:0008270">
    <property type="term" value="F:zinc ion binding"/>
    <property type="evidence" value="ECO:0007669"/>
    <property type="project" value="UniProtKB-UniRule"/>
</dbReference>
<dbReference type="SMART" id="SM00868">
    <property type="entry name" value="zf-AD"/>
    <property type="match status" value="1"/>
</dbReference>
<evidence type="ECO:0000313" key="12">
    <source>
        <dbReference type="Proteomes" id="UP000005204"/>
    </source>
</evidence>
<accession>A0A8R2C6T5</accession>
<dbReference type="PROSITE" id="PS51915">
    <property type="entry name" value="ZAD"/>
    <property type="match status" value="1"/>
</dbReference>
<protein>
    <submittedName>
        <fullName evidence="11">Uncharacterized protein</fullName>
    </submittedName>
</protein>
<dbReference type="Pfam" id="PF07776">
    <property type="entry name" value="zf-AD"/>
    <property type="match status" value="1"/>
</dbReference>
<dbReference type="PANTHER" id="PTHR24379:SF125">
    <property type="entry name" value="C2H2-TYPE DOMAIN-CONTAINING PROTEIN"/>
    <property type="match status" value="1"/>
</dbReference>
<dbReference type="PROSITE" id="PS00028">
    <property type="entry name" value="ZINC_FINGER_C2H2_1"/>
    <property type="match status" value="6"/>
</dbReference>
<evidence type="ECO:0000256" key="1">
    <source>
        <dbReference type="ARBA" id="ARBA00004123"/>
    </source>
</evidence>
<dbReference type="Gene3D" id="3.30.160.60">
    <property type="entry name" value="Classic Zinc Finger"/>
    <property type="match status" value="5"/>
</dbReference>
<dbReference type="SUPFAM" id="SSF57667">
    <property type="entry name" value="beta-beta-alpha zinc fingers"/>
    <property type="match status" value="3"/>
</dbReference>
<feature type="domain" description="C2H2-type" evidence="9">
    <location>
        <begin position="304"/>
        <end position="332"/>
    </location>
</feature>
<name>A0A8R2C6T5_BOMMO</name>
<evidence type="ECO:0000256" key="5">
    <source>
        <dbReference type="ARBA" id="ARBA00022833"/>
    </source>
</evidence>
<reference evidence="12" key="1">
    <citation type="journal article" date="2008" name="Insect Biochem. Mol. Biol.">
        <title>The genome of a lepidopteran model insect, the silkworm Bombyx mori.</title>
        <authorList>
            <consortium name="International Silkworm Genome Consortium"/>
        </authorList>
    </citation>
    <scope>NUCLEOTIDE SEQUENCE [LARGE SCALE GENOMIC DNA]</scope>
    <source>
        <strain evidence="12">p50T</strain>
    </source>
</reference>
<dbReference type="PROSITE" id="PS50157">
    <property type="entry name" value="ZINC_FINGER_C2H2_2"/>
    <property type="match status" value="5"/>
</dbReference>
<dbReference type="Pfam" id="PF00096">
    <property type="entry name" value="zf-C2H2"/>
    <property type="match status" value="3"/>
</dbReference>
<feature type="binding site" evidence="8">
    <location>
        <position position="88"/>
    </location>
    <ligand>
        <name>Zn(2+)</name>
        <dbReference type="ChEBI" id="CHEBI:29105"/>
    </ligand>
</feature>
<reference evidence="11" key="2">
    <citation type="submission" date="2022-06" db="UniProtKB">
        <authorList>
            <consortium name="EnsemblMetazoa"/>
        </authorList>
    </citation>
    <scope>IDENTIFICATION</scope>
    <source>
        <strain evidence="11">p50T (Dazao)</strain>
    </source>
</reference>
<feature type="binding site" evidence="8">
    <location>
        <position position="45"/>
    </location>
    <ligand>
        <name>Zn(2+)</name>
        <dbReference type="ChEBI" id="CHEBI:29105"/>
    </ligand>
</feature>
<dbReference type="SUPFAM" id="SSF57716">
    <property type="entry name" value="Glucocorticoid receptor-like (DNA-binding domain)"/>
    <property type="match status" value="1"/>
</dbReference>
<comment type="subcellular location">
    <subcellularLocation>
        <location evidence="1">Nucleus</location>
    </subcellularLocation>
</comment>
<evidence type="ECO:0000259" key="10">
    <source>
        <dbReference type="PROSITE" id="PS51915"/>
    </source>
</evidence>
<keyword evidence="3" id="KW-0677">Repeat</keyword>
<dbReference type="EnsemblMetazoa" id="XM_012692061.3">
    <property type="protein sequence ID" value="XP_012547515.3"/>
    <property type="gene ID" value="LOC101744705"/>
</dbReference>
<evidence type="ECO:0000256" key="8">
    <source>
        <dbReference type="PROSITE-ProRule" id="PRU01263"/>
    </source>
</evidence>
<evidence type="ECO:0000256" key="4">
    <source>
        <dbReference type="ARBA" id="ARBA00022771"/>
    </source>
</evidence>
<keyword evidence="12" id="KW-1185">Reference proteome</keyword>
<proteinExistence type="predicted"/>
<sequence length="439" mass="50560">MGNVNVRLRLCLTQCFDFLKFVATYFCEYNKILILKHNNMDTLLCRICLEPGASLFIFESCTENINSKIFVCLNEKIKDIAGYPRNICAKCNNILDTFISFIDKYRKSNQFLSKQFADVKVENTSEYDEPVESDTDIVIKEEIVNGKEGKEDNAQSLTELIKPLQLDIEKVKVEPLKKRLPSNSKSRNRTQTNKIASSILEGNFIWADNKWCVTVGETIIRKTKKVVKQAKIKPIVKVKKNLDPAKLCDLCGEVCKNTDKLATHKKLKHFSIPKQCPKCSKILSSEYYLNRHIKRRHDAESKNFKCTICSLSFAFKGELGSHIKHVHNKKNLPKKVFSCKICGKVYKCPKSVIVHERSIHTGQRPAECSICGARFYHDDYLKEHMRLHTGETPYKCPICSRGYAQRGNMKSHLRNHRRSDLDPVALSKIRPNYLKFMKP</sequence>
<organism evidence="11 12">
    <name type="scientific">Bombyx mori</name>
    <name type="common">Silk moth</name>
    <dbReference type="NCBI Taxonomy" id="7091"/>
    <lineage>
        <taxon>Eukaryota</taxon>
        <taxon>Metazoa</taxon>
        <taxon>Ecdysozoa</taxon>
        <taxon>Arthropoda</taxon>
        <taxon>Hexapoda</taxon>
        <taxon>Insecta</taxon>
        <taxon>Pterygota</taxon>
        <taxon>Neoptera</taxon>
        <taxon>Endopterygota</taxon>
        <taxon>Lepidoptera</taxon>
        <taxon>Glossata</taxon>
        <taxon>Ditrysia</taxon>
        <taxon>Bombycoidea</taxon>
        <taxon>Bombycidae</taxon>
        <taxon>Bombycinae</taxon>
        <taxon>Bombyx</taxon>
    </lineage>
</organism>
<evidence type="ECO:0000256" key="3">
    <source>
        <dbReference type="ARBA" id="ARBA00022737"/>
    </source>
</evidence>
<evidence type="ECO:0000256" key="6">
    <source>
        <dbReference type="ARBA" id="ARBA00023242"/>
    </source>
</evidence>
<dbReference type="InterPro" id="IPR036236">
    <property type="entry name" value="Znf_C2H2_sf"/>
</dbReference>
<dbReference type="AlphaFoldDB" id="A0A8R2C6T5"/>
<dbReference type="InterPro" id="IPR013087">
    <property type="entry name" value="Znf_C2H2_type"/>
</dbReference>
<keyword evidence="4 7" id="KW-0863">Zinc-finger</keyword>
<feature type="binding site" evidence="8">
    <location>
        <position position="48"/>
    </location>
    <ligand>
        <name>Zn(2+)</name>
        <dbReference type="ChEBI" id="CHEBI:29105"/>
    </ligand>
</feature>
<feature type="domain" description="C2H2-type" evidence="9">
    <location>
        <begin position="394"/>
        <end position="421"/>
    </location>
</feature>
<dbReference type="SMART" id="SM00355">
    <property type="entry name" value="ZnF_C2H2"/>
    <property type="match status" value="6"/>
</dbReference>